<dbReference type="EMBL" id="RAXU01000001">
    <property type="protein sequence ID" value="RKG36324.1"/>
    <property type="molecule type" value="Genomic_DNA"/>
</dbReference>
<feature type="chain" id="PRO_5017223660" evidence="1">
    <location>
        <begin position="20"/>
        <end position="172"/>
    </location>
</feature>
<name>A0A3A8F1X4_9GAMM</name>
<protein>
    <submittedName>
        <fullName evidence="2">Uncharacterized protein</fullName>
    </submittedName>
</protein>
<keyword evidence="1" id="KW-0732">Signal</keyword>
<organism evidence="2 3">
    <name type="scientific">Acinetobacter guerrae</name>
    <dbReference type="NCBI Taxonomy" id="1843371"/>
    <lineage>
        <taxon>Bacteria</taxon>
        <taxon>Pseudomonadati</taxon>
        <taxon>Pseudomonadota</taxon>
        <taxon>Gammaproteobacteria</taxon>
        <taxon>Moraxellales</taxon>
        <taxon>Moraxellaceae</taxon>
        <taxon>Acinetobacter</taxon>
    </lineage>
</organism>
<reference evidence="2 3" key="1">
    <citation type="submission" date="2018-09" db="EMBL/GenBank/DDBJ databases">
        <title>The draft genome of Acinetobacter spp. strains.</title>
        <authorList>
            <person name="Qin J."/>
            <person name="Feng Y."/>
            <person name="Zong Z."/>
        </authorList>
    </citation>
    <scope>NUCLEOTIDE SEQUENCE [LARGE SCALE GENOMIC DNA]</scope>
    <source>
        <strain evidence="2 3">WCHAc060096</strain>
    </source>
</reference>
<evidence type="ECO:0000313" key="3">
    <source>
        <dbReference type="Proteomes" id="UP000269001"/>
    </source>
</evidence>
<evidence type="ECO:0000313" key="2">
    <source>
        <dbReference type="EMBL" id="RKG36324.1"/>
    </source>
</evidence>
<dbReference type="AlphaFoldDB" id="A0A3A8F1X4"/>
<feature type="signal peptide" evidence="1">
    <location>
        <begin position="1"/>
        <end position="19"/>
    </location>
</feature>
<gene>
    <name evidence="2" type="ORF">D7V21_01675</name>
</gene>
<sequence length="172" mass="18728">MRKICPLVMLLALSQITFADESRFKPEAKLTEGSASTWNAGAGITQKLIHLNGEWVNPYGIAYAKVGSYLNDDHNFGGQVGFRYPYYLTGVNKNGYYFGVYAGSIESKVIDGDDKTRLGGGVDLSYVWLDKERISTFSVGIGAGEKLKNANGDVVADIEPKLQVSYTLSIGL</sequence>
<dbReference type="RefSeq" id="WP_120368787.1">
    <property type="nucleotide sequence ID" value="NZ_RAXU01000001.1"/>
</dbReference>
<proteinExistence type="predicted"/>
<dbReference type="Proteomes" id="UP000269001">
    <property type="component" value="Unassembled WGS sequence"/>
</dbReference>
<accession>A0A3A8F1X4</accession>
<comment type="caution">
    <text evidence="2">The sequence shown here is derived from an EMBL/GenBank/DDBJ whole genome shotgun (WGS) entry which is preliminary data.</text>
</comment>
<evidence type="ECO:0000256" key="1">
    <source>
        <dbReference type="SAM" id="SignalP"/>
    </source>
</evidence>
<keyword evidence="3" id="KW-1185">Reference proteome</keyword>